<protein>
    <submittedName>
        <fullName evidence="1">Uncharacterized protein</fullName>
    </submittedName>
</protein>
<evidence type="ECO:0000313" key="2">
    <source>
        <dbReference type="Proteomes" id="UP000078540"/>
    </source>
</evidence>
<dbReference type="EMBL" id="KQ976467">
    <property type="protein sequence ID" value="KYM84103.1"/>
    <property type="molecule type" value="Genomic_DNA"/>
</dbReference>
<name>A0A195BIF9_9HYME</name>
<evidence type="ECO:0000313" key="1">
    <source>
        <dbReference type="EMBL" id="KYM84103.1"/>
    </source>
</evidence>
<sequence length="120" mass="13998">MAWSYAEDSPWNCCHRHRSSTLCKLDRCILCAARETRLASAYFCNRNPSPYRRKSMRNGPQWNTSRHFCVKKGVREREGKREDVATLFICSPPVKLGHRVTRARKRPLLGWVDPFLGPLH</sequence>
<accession>A0A195BIF9</accession>
<dbReference type="AlphaFoldDB" id="A0A195BIF9"/>
<organism evidence="1 2">
    <name type="scientific">Atta colombica</name>
    <dbReference type="NCBI Taxonomy" id="520822"/>
    <lineage>
        <taxon>Eukaryota</taxon>
        <taxon>Metazoa</taxon>
        <taxon>Ecdysozoa</taxon>
        <taxon>Arthropoda</taxon>
        <taxon>Hexapoda</taxon>
        <taxon>Insecta</taxon>
        <taxon>Pterygota</taxon>
        <taxon>Neoptera</taxon>
        <taxon>Endopterygota</taxon>
        <taxon>Hymenoptera</taxon>
        <taxon>Apocrita</taxon>
        <taxon>Aculeata</taxon>
        <taxon>Formicoidea</taxon>
        <taxon>Formicidae</taxon>
        <taxon>Myrmicinae</taxon>
        <taxon>Atta</taxon>
    </lineage>
</organism>
<gene>
    <name evidence="1" type="ORF">ALC53_05480</name>
</gene>
<proteinExistence type="predicted"/>
<dbReference type="Proteomes" id="UP000078540">
    <property type="component" value="Unassembled WGS sequence"/>
</dbReference>
<keyword evidence="2" id="KW-1185">Reference proteome</keyword>
<reference evidence="1 2" key="1">
    <citation type="submission" date="2015-09" db="EMBL/GenBank/DDBJ databases">
        <title>Atta colombica WGS genome.</title>
        <authorList>
            <person name="Nygaard S."/>
            <person name="Hu H."/>
            <person name="Boomsma J."/>
            <person name="Zhang G."/>
        </authorList>
    </citation>
    <scope>NUCLEOTIDE SEQUENCE [LARGE SCALE GENOMIC DNA]</scope>
    <source>
        <strain evidence="1">Treedump-2</strain>
        <tissue evidence="1">Whole body</tissue>
    </source>
</reference>